<proteinExistence type="predicted"/>
<gene>
    <name evidence="1" type="ORF">SAMN05444280_1623</name>
</gene>
<accession>A0A1M6PJI0</accession>
<dbReference type="AlphaFoldDB" id="A0A1M6PJI0"/>
<dbReference type="RefSeq" id="WP_073174093.1">
    <property type="nucleotide sequence ID" value="NZ_FQZE01000062.1"/>
</dbReference>
<dbReference type="Proteomes" id="UP000184050">
    <property type="component" value="Unassembled WGS sequence"/>
</dbReference>
<dbReference type="STRING" id="1168035.SAMN05444280_1623"/>
<evidence type="ECO:0000313" key="2">
    <source>
        <dbReference type="Proteomes" id="UP000184050"/>
    </source>
</evidence>
<reference evidence="1 2" key="1">
    <citation type="submission" date="2016-11" db="EMBL/GenBank/DDBJ databases">
        <authorList>
            <person name="Jaros S."/>
            <person name="Januszkiewicz K."/>
            <person name="Wedrychowicz H."/>
        </authorList>
    </citation>
    <scope>NUCLEOTIDE SEQUENCE [LARGE SCALE GENOMIC DNA]</scope>
    <source>
        <strain evidence="1 2">DSM 27063</strain>
    </source>
</reference>
<name>A0A1M6PJI0_9BACT</name>
<dbReference type="EMBL" id="FQZE01000062">
    <property type="protein sequence ID" value="SHK08121.1"/>
    <property type="molecule type" value="Genomic_DNA"/>
</dbReference>
<organism evidence="1 2">
    <name type="scientific">Tangfeifania diversioriginum</name>
    <dbReference type="NCBI Taxonomy" id="1168035"/>
    <lineage>
        <taxon>Bacteria</taxon>
        <taxon>Pseudomonadati</taxon>
        <taxon>Bacteroidota</taxon>
        <taxon>Bacteroidia</taxon>
        <taxon>Marinilabiliales</taxon>
        <taxon>Prolixibacteraceae</taxon>
        <taxon>Tangfeifania</taxon>
    </lineage>
</organism>
<keyword evidence="2" id="KW-1185">Reference proteome</keyword>
<evidence type="ECO:0000313" key="1">
    <source>
        <dbReference type="EMBL" id="SHK08121.1"/>
    </source>
</evidence>
<protein>
    <submittedName>
        <fullName evidence="1">Uncharacterized protein</fullName>
    </submittedName>
</protein>
<sequence length="63" mass="6971">MSNHYYILPDGNTACNMKEAKLSLGIGSDAFRSLVRKGIILKVINNQKLQSDDPGTFTEKDNV</sequence>